<dbReference type="PANTHER" id="PTHR43053:SF4">
    <property type="entry name" value="MYOGENESIS-REGULATING GLYCOSIDASE"/>
    <property type="match status" value="1"/>
</dbReference>
<evidence type="ECO:0000313" key="10">
    <source>
        <dbReference type="EMBL" id="KAF2665875.1"/>
    </source>
</evidence>
<dbReference type="AlphaFoldDB" id="A0A6A6U0Q2"/>
<dbReference type="EMBL" id="MU004239">
    <property type="protein sequence ID" value="KAF2665875.1"/>
    <property type="molecule type" value="Genomic_DNA"/>
</dbReference>
<feature type="domain" description="Glycoside hydrolase family 31 N-terminal" evidence="8">
    <location>
        <begin position="73"/>
        <end position="244"/>
    </location>
</feature>
<dbReference type="Proteomes" id="UP000799302">
    <property type="component" value="Unassembled WGS sequence"/>
</dbReference>
<dbReference type="InterPro" id="IPR050985">
    <property type="entry name" value="Alpha-glycosidase_related"/>
</dbReference>
<evidence type="ECO:0000256" key="6">
    <source>
        <dbReference type="RuleBase" id="RU361185"/>
    </source>
</evidence>
<dbReference type="GO" id="GO:0030246">
    <property type="term" value="F:carbohydrate binding"/>
    <property type="evidence" value="ECO:0007669"/>
    <property type="project" value="InterPro"/>
</dbReference>
<sequence>MDFDSEKNGGSTPLSLLSHPTGMWLTAADKHIEYAETIYSTTPNTDTNTLSLLCPTKVIRGRGDTLNCPTLTIDISAVYPDVLSIEVTHWAGERRRSPSFELFPDGAPPTGKASVSSKELVSGRLRARVVDTDGAFGVEFEDGSSGANVTALRARSVGFAVTPPPGNMIETADMRGREHYVFTQTELGVGESVHGLGERFGAWNRVGQNVKVWNGDGGTSSDQAYKNVPFWLSSRGYGVFIDTPDLVDLEIGSERCCRVQTAVKAQRLKWYLIYGPTPKEVLTKYTILTGKAPRMPAWSYGLWLTTSFTTEYDEKTVTGFLEGMRKRAIPLEVFHYDCFWLRAFHWCDFVFSKEHFPDPKASIARLKEQKLINKVCVWINPYLGQASPVFAEAAEKGYLLKRDNGDVWQWDLWQAGMGLVDFTNPEAVTWYIGCLTSLFDVGVDTIKTDFGERIPTEGVQWHDRTLDPSRMHNYYAYIYNRVVYDALAARYGPNDAVLFARTATTGSQRFPLCWGGDCESTPAAMAESVRGGLSLGLSGFSYWSCDIGGFEGAPEPWIYKRWVAFGLLCSHSRLHGSGSYRVPWVIDNDDTSPQGATAVLRTFVRLKRRLMPYIYAQAEEAARMGWPVSLRAIALEFPQDPTSWFLDRQFMLGSQLLVAPVFSEDGDVEFYLPEGKWTSWWDGTVVQGPRWRREKHNFNTLPLYIREGTVLLLGSEEEREVGEGFGYDWSANIGEIQTFETKAGDSAAVVKPDGTETGRITIDDDGSLSGF</sequence>
<organism evidence="10 11">
    <name type="scientific">Microthyrium microscopicum</name>
    <dbReference type="NCBI Taxonomy" id="703497"/>
    <lineage>
        <taxon>Eukaryota</taxon>
        <taxon>Fungi</taxon>
        <taxon>Dikarya</taxon>
        <taxon>Ascomycota</taxon>
        <taxon>Pezizomycotina</taxon>
        <taxon>Dothideomycetes</taxon>
        <taxon>Dothideomycetes incertae sedis</taxon>
        <taxon>Microthyriales</taxon>
        <taxon>Microthyriaceae</taxon>
        <taxon>Microthyrium</taxon>
    </lineage>
</organism>
<dbReference type="Gene3D" id="2.60.40.1180">
    <property type="entry name" value="Golgi alpha-mannosidase II"/>
    <property type="match status" value="1"/>
</dbReference>
<evidence type="ECO:0000259" key="8">
    <source>
        <dbReference type="Pfam" id="PF13802"/>
    </source>
</evidence>
<dbReference type="SUPFAM" id="SSF51011">
    <property type="entry name" value="Glycosyl hydrolase domain"/>
    <property type="match status" value="1"/>
</dbReference>
<dbReference type="CDD" id="cd14752">
    <property type="entry name" value="GH31_N"/>
    <property type="match status" value="1"/>
</dbReference>
<evidence type="ECO:0000256" key="2">
    <source>
        <dbReference type="ARBA" id="ARBA00022801"/>
    </source>
</evidence>
<evidence type="ECO:0000259" key="7">
    <source>
        <dbReference type="Pfam" id="PF01055"/>
    </source>
</evidence>
<feature type="domain" description="Glycosyl hydrolase family 31 C-terminal" evidence="9">
    <location>
        <begin position="630"/>
        <end position="711"/>
    </location>
</feature>
<dbReference type="InterPro" id="IPR013780">
    <property type="entry name" value="Glyco_hydro_b"/>
</dbReference>
<proteinExistence type="inferred from homology"/>
<keyword evidence="11" id="KW-1185">Reference proteome</keyword>
<accession>A0A6A6U0Q2</accession>
<evidence type="ECO:0000256" key="5">
    <source>
        <dbReference type="ARBA" id="ARBA00066962"/>
    </source>
</evidence>
<dbReference type="InterPro" id="IPR017853">
    <property type="entry name" value="GH"/>
</dbReference>
<keyword evidence="2 6" id="KW-0378">Hydrolase</keyword>
<dbReference type="InterPro" id="IPR011013">
    <property type="entry name" value="Gal_mutarotase_sf_dom"/>
</dbReference>
<gene>
    <name evidence="10" type="ORF">BT63DRAFT_442232</name>
</gene>
<evidence type="ECO:0000259" key="9">
    <source>
        <dbReference type="Pfam" id="PF21365"/>
    </source>
</evidence>
<keyword evidence="3 6" id="KW-0326">Glycosidase</keyword>
<dbReference type="GO" id="GO:0061634">
    <property type="term" value="F:alpha-D-xyloside xylohydrolase"/>
    <property type="evidence" value="ECO:0007669"/>
    <property type="project" value="UniProtKB-EC"/>
</dbReference>
<dbReference type="Pfam" id="PF21365">
    <property type="entry name" value="Glyco_hydro_31_3rd"/>
    <property type="match status" value="1"/>
</dbReference>
<dbReference type="SUPFAM" id="SSF74650">
    <property type="entry name" value="Galactose mutarotase-like"/>
    <property type="match status" value="1"/>
</dbReference>
<dbReference type="Pfam" id="PF01055">
    <property type="entry name" value="Glyco_hydro_31_2nd"/>
    <property type="match status" value="1"/>
</dbReference>
<dbReference type="SUPFAM" id="SSF51445">
    <property type="entry name" value="(Trans)glycosidases"/>
    <property type="match status" value="1"/>
</dbReference>
<dbReference type="InterPro" id="IPR000322">
    <property type="entry name" value="Glyco_hydro_31_TIM"/>
</dbReference>
<dbReference type="FunFam" id="3.20.20.80:FF:000053">
    <property type="entry name" value="Alpha-xylosidase YicI"/>
    <property type="match status" value="1"/>
</dbReference>
<dbReference type="Gene3D" id="2.60.40.1760">
    <property type="entry name" value="glycosyl hydrolase (family 31)"/>
    <property type="match status" value="1"/>
</dbReference>
<dbReference type="Pfam" id="PF13802">
    <property type="entry name" value="Gal_mutarotas_2"/>
    <property type="match status" value="1"/>
</dbReference>
<name>A0A6A6U0Q2_9PEZI</name>
<protein>
    <recommendedName>
        <fullName evidence="5">alpha-D-xyloside xylohydrolase</fullName>
        <ecNumber evidence="5">3.2.1.177</ecNumber>
    </recommendedName>
</protein>
<dbReference type="GO" id="GO:0005975">
    <property type="term" value="P:carbohydrate metabolic process"/>
    <property type="evidence" value="ECO:0007669"/>
    <property type="project" value="InterPro"/>
</dbReference>
<evidence type="ECO:0000256" key="4">
    <source>
        <dbReference type="ARBA" id="ARBA00052064"/>
    </source>
</evidence>
<dbReference type="OrthoDB" id="1334205at2759"/>
<dbReference type="NCBIfam" id="NF007940">
    <property type="entry name" value="PRK10658.1"/>
    <property type="match status" value="1"/>
</dbReference>
<dbReference type="Gene3D" id="3.20.20.80">
    <property type="entry name" value="Glycosidases"/>
    <property type="match status" value="1"/>
</dbReference>
<comment type="catalytic activity">
    <reaction evidence="4">
        <text>Hydrolysis of terminal, non-reducing alpha-D-xylose residues with release of alpha-D-xylose.</text>
        <dbReference type="EC" id="3.2.1.177"/>
    </reaction>
</comment>
<dbReference type="CDD" id="cd06593">
    <property type="entry name" value="GH31_xylosidase_YicI"/>
    <property type="match status" value="1"/>
</dbReference>
<evidence type="ECO:0000256" key="1">
    <source>
        <dbReference type="ARBA" id="ARBA00007806"/>
    </source>
</evidence>
<comment type="similarity">
    <text evidence="1 6">Belongs to the glycosyl hydrolase 31 family.</text>
</comment>
<feature type="domain" description="Glycoside hydrolase family 31 TIM barrel" evidence="7">
    <location>
        <begin position="293"/>
        <end position="616"/>
    </location>
</feature>
<dbReference type="InterPro" id="IPR048395">
    <property type="entry name" value="Glyco_hydro_31_C"/>
</dbReference>
<reference evidence="10" key="1">
    <citation type="journal article" date="2020" name="Stud. Mycol.">
        <title>101 Dothideomycetes genomes: a test case for predicting lifestyles and emergence of pathogens.</title>
        <authorList>
            <person name="Haridas S."/>
            <person name="Albert R."/>
            <person name="Binder M."/>
            <person name="Bloem J."/>
            <person name="Labutti K."/>
            <person name="Salamov A."/>
            <person name="Andreopoulos B."/>
            <person name="Baker S."/>
            <person name="Barry K."/>
            <person name="Bills G."/>
            <person name="Bluhm B."/>
            <person name="Cannon C."/>
            <person name="Castanera R."/>
            <person name="Culley D."/>
            <person name="Daum C."/>
            <person name="Ezra D."/>
            <person name="Gonzalez J."/>
            <person name="Henrissat B."/>
            <person name="Kuo A."/>
            <person name="Liang C."/>
            <person name="Lipzen A."/>
            <person name="Lutzoni F."/>
            <person name="Magnuson J."/>
            <person name="Mondo S."/>
            <person name="Nolan M."/>
            <person name="Ohm R."/>
            <person name="Pangilinan J."/>
            <person name="Park H.-J."/>
            <person name="Ramirez L."/>
            <person name="Alfaro M."/>
            <person name="Sun H."/>
            <person name="Tritt A."/>
            <person name="Yoshinaga Y."/>
            <person name="Zwiers L.-H."/>
            <person name="Turgeon B."/>
            <person name="Goodwin S."/>
            <person name="Spatafora J."/>
            <person name="Crous P."/>
            <person name="Grigoriev I."/>
        </authorList>
    </citation>
    <scope>NUCLEOTIDE SEQUENCE</scope>
    <source>
        <strain evidence="10">CBS 115976</strain>
    </source>
</reference>
<evidence type="ECO:0000256" key="3">
    <source>
        <dbReference type="ARBA" id="ARBA00023295"/>
    </source>
</evidence>
<dbReference type="PANTHER" id="PTHR43053">
    <property type="entry name" value="GLYCOSIDASE FAMILY 31"/>
    <property type="match status" value="1"/>
</dbReference>
<dbReference type="EC" id="3.2.1.177" evidence="5"/>
<evidence type="ECO:0000313" key="11">
    <source>
        <dbReference type="Proteomes" id="UP000799302"/>
    </source>
</evidence>
<dbReference type="InterPro" id="IPR025887">
    <property type="entry name" value="Glyco_hydro_31_N_dom"/>
</dbReference>